<evidence type="ECO:0000256" key="1">
    <source>
        <dbReference type="ARBA" id="ARBA00001933"/>
    </source>
</evidence>
<evidence type="ECO:0000256" key="7">
    <source>
        <dbReference type="ARBA" id="ARBA00022898"/>
    </source>
</evidence>
<keyword evidence="7 8" id="KW-0663">Pyridoxal phosphate</keyword>
<dbReference type="PANTHER" id="PTHR11986:SF18">
    <property type="entry name" value="ORNITHINE AMINOTRANSFERASE, MITOCHONDRIAL"/>
    <property type="match status" value="1"/>
</dbReference>
<keyword evidence="11" id="KW-1185">Reference proteome</keyword>
<reference evidence="10 11" key="1">
    <citation type="submission" date="2016-10" db="EMBL/GenBank/DDBJ databases">
        <authorList>
            <person name="Cai Z."/>
        </authorList>
    </citation>
    <scope>NUCLEOTIDE SEQUENCE [LARGE SCALE GENOMIC DNA]</scope>
</reference>
<keyword evidence="6 9" id="KW-0808">Transferase</keyword>
<protein>
    <recommendedName>
        <fullName evidence="4 9">Ornithine aminotransferase</fullName>
        <ecNumber evidence="4 9">2.6.1.13</ecNumber>
    </recommendedName>
</protein>
<evidence type="ECO:0000256" key="8">
    <source>
        <dbReference type="RuleBase" id="RU003560"/>
    </source>
</evidence>
<evidence type="ECO:0000256" key="3">
    <source>
        <dbReference type="ARBA" id="ARBA00008954"/>
    </source>
</evidence>
<comment type="catalytic activity">
    <reaction evidence="9">
        <text>a 2-oxocarboxylate + L-ornithine = L-glutamate 5-semialdehyde + an L-alpha-amino acid</text>
        <dbReference type="Rhea" id="RHEA:13877"/>
        <dbReference type="ChEBI" id="CHEBI:35179"/>
        <dbReference type="ChEBI" id="CHEBI:46911"/>
        <dbReference type="ChEBI" id="CHEBI:58066"/>
        <dbReference type="ChEBI" id="CHEBI:59869"/>
        <dbReference type="EC" id="2.6.1.13"/>
    </reaction>
</comment>
<comment type="similarity">
    <text evidence="3 8">Belongs to the class-III pyridoxal-phosphate-dependent aminotransferase family.</text>
</comment>
<dbReference type="GO" id="GO:0042802">
    <property type="term" value="F:identical protein binding"/>
    <property type="evidence" value="ECO:0007669"/>
    <property type="project" value="TreeGrafter"/>
</dbReference>
<dbReference type="EC" id="2.6.1.13" evidence="4 9"/>
<dbReference type="InterPro" id="IPR015421">
    <property type="entry name" value="PyrdxlP-dep_Trfase_major"/>
</dbReference>
<dbReference type="GO" id="GO:0010121">
    <property type="term" value="P:L-arginine catabolic process to proline via ornithine"/>
    <property type="evidence" value="ECO:0007669"/>
    <property type="project" value="TreeGrafter"/>
</dbReference>
<evidence type="ECO:0000313" key="11">
    <source>
        <dbReference type="Proteomes" id="UP000256970"/>
    </source>
</evidence>
<sequence>MLSKLGVSALSEISTAVGQQVLPALVRTFAGDHGGQAPTLAQQKIIDREEQFGAHNYAPIPVVLDRGEGAFVWDTDGKRYFDFLSAYSAVNQGHCHPKIVKALKDQCDRIALTSRAFYNDVLGEYAQYITQLLGYDKVLPMNTGVEGGETACKLARRWGYDVKGVARDQAKILFANNNFWGRTMSAISSSTDPSSYARFGPFMPGFELIPYNDLAALEAKLKADPNIVAFMVEPIQGEAGVVIPDDGYLAKAHALLKQHNALLIADEVQTGLARTGKLMCQDWDGIKADILILGKALSGGMYPVSAVLANDDIMLTIGRGEHGSTYGGNPLAARVGKAALEVLVEERLAERAQHLGELFRQQLRGIKSERVKTVRGRGMLNALVIEEKDGISAWEVCLKLRDNGLLTKPTHGDTIRLAPPLVLTDEQCMEAAEIIKRTILSYDA</sequence>
<dbReference type="GO" id="GO:0055129">
    <property type="term" value="P:L-proline biosynthetic process"/>
    <property type="evidence" value="ECO:0007669"/>
    <property type="project" value="UniProtKB-UniPathway"/>
</dbReference>
<dbReference type="AlphaFoldDB" id="A0A383VZY2"/>
<gene>
    <name evidence="10" type="ORF">BQ4739_LOCUS10662</name>
</gene>
<accession>A0A383VZY2</accession>
<name>A0A383VZY2_TETOB</name>
<dbReference type="GO" id="GO:0005737">
    <property type="term" value="C:cytoplasm"/>
    <property type="evidence" value="ECO:0007669"/>
    <property type="project" value="TreeGrafter"/>
</dbReference>
<dbReference type="UniPathway" id="UPA00098">
    <property type="reaction ID" value="UER00358"/>
</dbReference>
<evidence type="ECO:0000256" key="2">
    <source>
        <dbReference type="ARBA" id="ARBA00004998"/>
    </source>
</evidence>
<evidence type="ECO:0000256" key="5">
    <source>
        <dbReference type="ARBA" id="ARBA00022576"/>
    </source>
</evidence>
<dbReference type="GO" id="GO:0004587">
    <property type="term" value="F:ornithine aminotransferase activity"/>
    <property type="evidence" value="ECO:0007669"/>
    <property type="project" value="UniProtKB-EC"/>
</dbReference>
<dbReference type="InterPro" id="IPR050103">
    <property type="entry name" value="Class-III_PLP-dep_AT"/>
</dbReference>
<dbReference type="Pfam" id="PF00202">
    <property type="entry name" value="Aminotran_3"/>
    <property type="match status" value="1"/>
</dbReference>
<comment type="pathway">
    <text evidence="2 9">Amino-acid biosynthesis; L-proline biosynthesis; L-glutamate 5-semialdehyde from L-ornithine: step 1/1.</text>
</comment>
<dbReference type="PROSITE" id="PS00600">
    <property type="entry name" value="AA_TRANSFER_CLASS_3"/>
    <property type="match status" value="1"/>
</dbReference>
<dbReference type="InterPro" id="IPR015422">
    <property type="entry name" value="PyrdxlP-dep_Trfase_small"/>
</dbReference>
<dbReference type="SUPFAM" id="SSF53383">
    <property type="entry name" value="PLP-dependent transferases"/>
    <property type="match status" value="1"/>
</dbReference>
<dbReference type="PIRSF" id="PIRSF000521">
    <property type="entry name" value="Transaminase_4ab_Lys_Orn"/>
    <property type="match status" value="1"/>
</dbReference>
<dbReference type="Proteomes" id="UP000256970">
    <property type="component" value="Unassembled WGS sequence"/>
</dbReference>
<dbReference type="InterPro" id="IPR015424">
    <property type="entry name" value="PyrdxlP-dep_Trfase"/>
</dbReference>
<organism evidence="10 11">
    <name type="scientific">Tetradesmus obliquus</name>
    <name type="common">Green alga</name>
    <name type="synonym">Acutodesmus obliquus</name>
    <dbReference type="NCBI Taxonomy" id="3088"/>
    <lineage>
        <taxon>Eukaryota</taxon>
        <taxon>Viridiplantae</taxon>
        <taxon>Chlorophyta</taxon>
        <taxon>core chlorophytes</taxon>
        <taxon>Chlorophyceae</taxon>
        <taxon>CS clade</taxon>
        <taxon>Sphaeropleales</taxon>
        <taxon>Scenedesmaceae</taxon>
        <taxon>Tetradesmus</taxon>
    </lineage>
</organism>
<dbReference type="FunFam" id="3.90.1150.10:FF:000152">
    <property type="entry name" value="Ornithine aminotransferase"/>
    <property type="match status" value="1"/>
</dbReference>
<dbReference type="NCBIfam" id="TIGR01885">
    <property type="entry name" value="Orn_aminotrans"/>
    <property type="match status" value="1"/>
</dbReference>
<dbReference type="FunFam" id="3.40.640.10:FF:000011">
    <property type="entry name" value="Ornithine aminotransferase"/>
    <property type="match status" value="1"/>
</dbReference>
<dbReference type="Gene3D" id="3.90.1150.10">
    <property type="entry name" value="Aspartate Aminotransferase, domain 1"/>
    <property type="match status" value="1"/>
</dbReference>
<dbReference type="InterPro" id="IPR005814">
    <property type="entry name" value="Aminotrans_3"/>
</dbReference>
<dbReference type="CDD" id="cd00610">
    <property type="entry name" value="OAT_like"/>
    <property type="match status" value="1"/>
</dbReference>
<dbReference type="InterPro" id="IPR010164">
    <property type="entry name" value="Orn_aminotrans"/>
</dbReference>
<evidence type="ECO:0000313" key="10">
    <source>
        <dbReference type="EMBL" id="SZX70449.1"/>
    </source>
</evidence>
<dbReference type="Gene3D" id="3.40.640.10">
    <property type="entry name" value="Type I PLP-dependent aspartate aminotransferase-like (Major domain)"/>
    <property type="match status" value="1"/>
</dbReference>
<dbReference type="InterPro" id="IPR049704">
    <property type="entry name" value="Aminotrans_3_PPA_site"/>
</dbReference>
<keyword evidence="5 9" id="KW-0032">Aminotransferase</keyword>
<dbReference type="EMBL" id="FNXT01000989">
    <property type="protein sequence ID" value="SZX70449.1"/>
    <property type="molecule type" value="Genomic_DNA"/>
</dbReference>
<dbReference type="GO" id="GO:0019544">
    <property type="term" value="P:L-arginine catabolic process to L-glutamate"/>
    <property type="evidence" value="ECO:0007669"/>
    <property type="project" value="TreeGrafter"/>
</dbReference>
<proteinExistence type="inferred from homology"/>
<dbReference type="GO" id="GO:0030170">
    <property type="term" value="F:pyridoxal phosphate binding"/>
    <property type="evidence" value="ECO:0007669"/>
    <property type="project" value="InterPro"/>
</dbReference>
<dbReference type="PANTHER" id="PTHR11986">
    <property type="entry name" value="AMINOTRANSFERASE CLASS III"/>
    <property type="match status" value="1"/>
</dbReference>
<evidence type="ECO:0000256" key="9">
    <source>
        <dbReference type="RuleBase" id="RU365036"/>
    </source>
</evidence>
<dbReference type="STRING" id="3088.A0A383VZY2"/>
<evidence type="ECO:0000256" key="4">
    <source>
        <dbReference type="ARBA" id="ARBA00012924"/>
    </source>
</evidence>
<evidence type="ECO:0000256" key="6">
    <source>
        <dbReference type="ARBA" id="ARBA00022679"/>
    </source>
</evidence>
<comment type="cofactor">
    <cofactor evidence="1 9">
        <name>pyridoxal 5'-phosphate</name>
        <dbReference type="ChEBI" id="CHEBI:597326"/>
    </cofactor>
</comment>